<dbReference type="Gene3D" id="3.40.50.1010">
    <property type="entry name" value="5'-nuclease"/>
    <property type="match status" value="1"/>
</dbReference>
<protein>
    <submittedName>
        <fullName evidence="1">Uncharacterized protein</fullName>
    </submittedName>
</protein>
<dbReference type="Proteomes" id="UP000585437">
    <property type="component" value="Unassembled WGS sequence"/>
</dbReference>
<gene>
    <name evidence="1" type="ORF">F4695_002469</name>
</gene>
<name>A0A7X0JLW4_9HYPH</name>
<proteinExistence type="predicted"/>
<organism evidence="1 2">
    <name type="scientific">Rhizobium soli</name>
    <dbReference type="NCBI Taxonomy" id="424798"/>
    <lineage>
        <taxon>Bacteria</taxon>
        <taxon>Pseudomonadati</taxon>
        <taxon>Pseudomonadota</taxon>
        <taxon>Alphaproteobacteria</taxon>
        <taxon>Hyphomicrobiales</taxon>
        <taxon>Rhizobiaceae</taxon>
        <taxon>Rhizobium/Agrobacterium group</taxon>
        <taxon>Rhizobium</taxon>
    </lineage>
</organism>
<comment type="caution">
    <text evidence="1">The sequence shown here is derived from an EMBL/GenBank/DDBJ whole genome shotgun (WGS) entry which is preliminary data.</text>
</comment>
<accession>A0A7X0JLW4</accession>
<evidence type="ECO:0000313" key="1">
    <source>
        <dbReference type="EMBL" id="MBB6509112.1"/>
    </source>
</evidence>
<evidence type="ECO:0000313" key="2">
    <source>
        <dbReference type="Proteomes" id="UP000585437"/>
    </source>
</evidence>
<dbReference type="InterPro" id="IPR029060">
    <property type="entry name" value="PIN-like_dom_sf"/>
</dbReference>
<keyword evidence="2" id="KW-1185">Reference proteome</keyword>
<dbReference type="AlphaFoldDB" id="A0A7X0JLW4"/>
<dbReference type="SUPFAM" id="SSF88723">
    <property type="entry name" value="PIN domain-like"/>
    <property type="match status" value="1"/>
</dbReference>
<sequence>MILVDTVIWADHLGKPDPRLIALLENGQVCTHPHVIGELALGNMRQYDVIIGYLHRLPKSVTASDAEVLAMIRTQKLSGSGIGYCDSHLVASLLLTPDLLLWTRDKRLNAVAHRFGRGWTSV</sequence>
<dbReference type="EMBL" id="JACHBU010000004">
    <property type="protein sequence ID" value="MBB6509112.1"/>
    <property type="molecule type" value="Genomic_DNA"/>
</dbReference>
<reference evidence="1 2" key="1">
    <citation type="submission" date="2020-08" db="EMBL/GenBank/DDBJ databases">
        <title>The Agave Microbiome: Exploring the role of microbial communities in plant adaptations to desert environments.</title>
        <authorList>
            <person name="Partida-Martinez L.P."/>
        </authorList>
    </citation>
    <scope>NUCLEOTIDE SEQUENCE [LARGE SCALE GENOMIC DNA]</scope>
    <source>
        <strain evidence="1 2">AS3.12</strain>
    </source>
</reference>
<dbReference type="RefSeq" id="WP_184654809.1">
    <property type="nucleotide sequence ID" value="NZ_JACHBU010000004.1"/>
</dbReference>